<dbReference type="KEGG" id="lmb:C9I47_0691"/>
<dbReference type="Pfam" id="PF08241">
    <property type="entry name" value="Methyltransf_11"/>
    <property type="match status" value="1"/>
</dbReference>
<dbReference type="PANTHER" id="PTHR43861">
    <property type="entry name" value="TRANS-ACONITATE 2-METHYLTRANSFERASE-RELATED"/>
    <property type="match status" value="1"/>
</dbReference>
<keyword evidence="3" id="KW-1185">Reference proteome</keyword>
<dbReference type="AlphaFoldDB" id="A0A2U9T4B5"/>
<keyword evidence="2" id="KW-0808">Transferase</keyword>
<dbReference type="EMBL" id="CP029843">
    <property type="protein sequence ID" value="AWV06412.1"/>
    <property type="molecule type" value="Genomic_DNA"/>
</dbReference>
<keyword evidence="2" id="KW-0489">Methyltransferase</keyword>
<evidence type="ECO:0000313" key="2">
    <source>
        <dbReference type="EMBL" id="AWV06412.1"/>
    </source>
</evidence>
<dbReference type="GO" id="GO:0032259">
    <property type="term" value="P:methylation"/>
    <property type="evidence" value="ECO:0007669"/>
    <property type="project" value="UniProtKB-KW"/>
</dbReference>
<proteinExistence type="predicted"/>
<dbReference type="GO" id="GO:0008168">
    <property type="term" value="F:methyltransferase activity"/>
    <property type="evidence" value="ECO:0007669"/>
    <property type="project" value="UniProtKB-KW"/>
</dbReference>
<dbReference type="Proteomes" id="UP000249447">
    <property type="component" value="Chromosome"/>
</dbReference>
<dbReference type="Gene3D" id="3.40.50.150">
    <property type="entry name" value="Vaccinia Virus protein VP39"/>
    <property type="match status" value="1"/>
</dbReference>
<feature type="domain" description="Methyltransferase type 11" evidence="1">
    <location>
        <begin position="34"/>
        <end position="124"/>
    </location>
</feature>
<dbReference type="RefSeq" id="WP_190238598.1">
    <property type="nucleotide sequence ID" value="NZ_CP029843.1"/>
</dbReference>
<dbReference type="InterPro" id="IPR029063">
    <property type="entry name" value="SAM-dependent_MTases_sf"/>
</dbReference>
<dbReference type="InterPro" id="IPR013216">
    <property type="entry name" value="Methyltransf_11"/>
</dbReference>
<accession>A0A2U9T4B5</accession>
<evidence type="ECO:0000313" key="3">
    <source>
        <dbReference type="Proteomes" id="UP000249447"/>
    </source>
</evidence>
<reference evidence="2 3" key="1">
    <citation type="submission" date="2018-05" db="EMBL/GenBank/DDBJ databases">
        <title>The complete genome of Lysobacter maris HZ9B, a marine bacterium antagonistic against terrestrial plant pathogens.</title>
        <authorList>
            <person name="Zhang X.-Q."/>
        </authorList>
    </citation>
    <scope>NUCLEOTIDE SEQUENCE [LARGE SCALE GENOMIC DNA]</scope>
    <source>
        <strain evidence="2 3">HZ9B</strain>
    </source>
</reference>
<evidence type="ECO:0000259" key="1">
    <source>
        <dbReference type="Pfam" id="PF08241"/>
    </source>
</evidence>
<gene>
    <name evidence="2" type="ORF">C9I47_0691</name>
</gene>
<dbReference type="SUPFAM" id="SSF53335">
    <property type="entry name" value="S-adenosyl-L-methionine-dependent methyltransferases"/>
    <property type="match status" value="1"/>
</dbReference>
<organism evidence="2 3">
    <name type="scientific">Marilutibacter maris</name>
    <dbReference type="NCBI Taxonomy" id="1605891"/>
    <lineage>
        <taxon>Bacteria</taxon>
        <taxon>Pseudomonadati</taxon>
        <taxon>Pseudomonadota</taxon>
        <taxon>Gammaproteobacteria</taxon>
        <taxon>Lysobacterales</taxon>
        <taxon>Lysobacteraceae</taxon>
        <taxon>Marilutibacter</taxon>
    </lineage>
</organism>
<dbReference type="CDD" id="cd02440">
    <property type="entry name" value="AdoMet_MTases"/>
    <property type="match status" value="1"/>
</dbReference>
<protein>
    <submittedName>
        <fullName evidence="2">Methyltransferase type 11</fullName>
    </submittedName>
</protein>
<name>A0A2U9T4B5_9GAMM</name>
<sequence>MAQYQSFPGVPGDSKTLEKLKGLRLPPLNGKRFLDVGCNEGFFCGFAHFEGARRSVGIDHSAGFIKRARNRFPECEFLQQGWDSLPEGEFDVILLASALHYAEDQPALIDTLVERLAPGGTLVLELGIVSSERAEWVKVERGIDERYFPTMPMLREVLAKHAWKWMGPSVQQSGDPVSRHVVHVHHRRAVAYLLMQPPGYGKSSIAATAFANSSVRLVSGDEVLRRIAVSELKVDASLKNLVTRDYSPYHLDVTLLRVFEAGQGAKLVEAWLKSAGDGDFALDAYVPEAWQSLVRELLERRNYLPVELKWERVSSPPRPSEDAESRAEAYFSELAKLQTQTATGLELGHGYVDSMDIRSNQIRLRGWALDSEGNVAERLIVHIGDTVTELEDFERIERPDVAKRVSGGDVRCGFEIKLPAWGSASDVWKSGLSVLAANAKAPVGWRLKLASNLRRSDDIRKIDRADAAPDGGQR</sequence>